<evidence type="ECO:0000313" key="10">
    <source>
        <dbReference type="Proteomes" id="UP000573603"/>
    </source>
</evidence>
<organism evidence="9 10">
    <name type="scientific">Fusarium anthophilum</name>
    <dbReference type="NCBI Taxonomy" id="48485"/>
    <lineage>
        <taxon>Eukaryota</taxon>
        <taxon>Fungi</taxon>
        <taxon>Dikarya</taxon>
        <taxon>Ascomycota</taxon>
        <taxon>Pezizomycotina</taxon>
        <taxon>Sordariomycetes</taxon>
        <taxon>Hypocreomycetidae</taxon>
        <taxon>Hypocreales</taxon>
        <taxon>Nectriaceae</taxon>
        <taxon>Fusarium</taxon>
        <taxon>Fusarium fujikuroi species complex</taxon>
    </lineage>
</organism>
<gene>
    <name evidence="9" type="ORF">FANTH_2003</name>
</gene>
<sequence length="320" mass="35050">MTAVFDWGIGTQNVPHYGRFEGDMPEGLQQWDWQISSNTLYNICAVGEPLISPSSSDCCENDAITGRMLSDGGLYSAPLSGSLFSTHGVGEYFQPGSRTQQACLKEETSLDVLQDDHESSSAAAESIPDSTLREAEVALATGVDVSASIRPRTDTLTKAAGKRGNKQKSIVKKNARGKKTDPKKEKEKEKRYLKILERNRRAAANCRARKQEQQDKLNAEVEKLQDRHRELSASCNELRETCYQLKLELLRHSDCGCTLIQRYIASEAINSVENLISKHSPSSSPNCTAIAGSAASASSPTRDMAGDNGWDKSPAMFPCK</sequence>
<dbReference type="InterPro" id="IPR004827">
    <property type="entry name" value="bZIP"/>
</dbReference>
<keyword evidence="6" id="KW-0175">Coiled coil</keyword>
<evidence type="ECO:0000256" key="1">
    <source>
        <dbReference type="ARBA" id="ARBA00004123"/>
    </source>
</evidence>
<dbReference type="PRINTS" id="PR00043">
    <property type="entry name" value="LEUZIPPRJUN"/>
</dbReference>
<dbReference type="PROSITE" id="PS00036">
    <property type="entry name" value="BZIP_BASIC"/>
    <property type="match status" value="1"/>
</dbReference>
<feature type="compositionally biased region" description="Basic and acidic residues" evidence="7">
    <location>
        <begin position="178"/>
        <end position="188"/>
    </location>
</feature>
<dbReference type="AlphaFoldDB" id="A0A8H4ZV61"/>
<dbReference type="Pfam" id="PF00170">
    <property type="entry name" value="bZIP_1"/>
    <property type="match status" value="1"/>
</dbReference>
<keyword evidence="4" id="KW-0804">Transcription</keyword>
<keyword evidence="10" id="KW-1185">Reference proteome</keyword>
<reference evidence="9 10" key="1">
    <citation type="journal article" date="2020" name="BMC Genomics">
        <title>Correction to: Identification and distribution of gene clusters required for synthesis of sphingolipid metabolism inhibitors in diverse species of the filamentous fungus Fusarium.</title>
        <authorList>
            <person name="Kim H.S."/>
            <person name="Lohmar J.M."/>
            <person name="Busman M."/>
            <person name="Brown D.W."/>
            <person name="Naumann T.A."/>
            <person name="Divon H.H."/>
            <person name="Lysoe E."/>
            <person name="Uhlig S."/>
            <person name="Proctor R.H."/>
        </authorList>
    </citation>
    <scope>NUCLEOTIDE SEQUENCE [LARGE SCALE GENOMIC DNA]</scope>
    <source>
        <strain evidence="9 10">NRRL 25214</strain>
    </source>
</reference>
<dbReference type="SMART" id="SM00338">
    <property type="entry name" value="BRLZ"/>
    <property type="match status" value="1"/>
</dbReference>
<evidence type="ECO:0000256" key="2">
    <source>
        <dbReference type="ARBA" id="ARBA00023015"/>
    </source>
</evidence>
<evidence type="ECO:0000256" key="3">
    <source>
        <dbReference type="ARBA" id="ARBA00023125"/>
    </source>
</evidence>
<feature type="compositionally biased region" description="Low complexity" evidence="7">
    <location>
        <begin position="289"/>
        <end position="299"/>
    </location>
</feature>
<keyword evidence="5" id="KW-0539">Nucleus</keyword>
<evidence type="ECO:0000313" key="9">
    <source>
        <dbReference type="EMBL" id="KAF5253030.1"/>
    </source>
</evidence>
<dbReference type="SUPFAM" id="SSF57959">
    <property type="entry name" value="Leucine zipper domain"/>
    <property type="match status" value="1"/>
</dbReference>
<feature type="coiled-coil region" evidence="6">
    <location>
        <begin position="196"/>
        <end position="241"/>
    </location>
</feature>
<dbReference type="InterPro" id="IPR002112">
    <property type="entry name" value="Leuzip_Jun"/>
</dbReference>
<proteinExistence type="predicted"/>
<dbReference type="PROSITE" id="PS50217">
    <property type="entry name" value="BZIP"/>
    <property type="match status" value="1"/>
</dbReference>
<keyword evidence="3" id="KW-0238">DNA-binding</keyword>
<feature type="region of interest" description="Disordered" evidence="7">
    <location>
        <begin position="154"/>
        <end position="188"/>
    </location>
</feature>
<evidence type="ECO:0000256" key="4">
    <source>
        <dbReference type="ARBA" id="ARBA00023163"/>
    </source>
</evidence>
<dbReference type="InterPro" id="IPR051027">
    <property type="entry name" value="bZIP_transcription_factors"/>
</dbReference>
<evidence type="ECO:0000256" key="7">
    <source>
        <dbReference type="SAM" id="MobiDB-lite"/>
    </source>
</evidence>
<feature type="compositionally biased region" description="Basic residues" evidence="7">
    <location>
        <begin position="160"/>
        <end position="177"/>
    </location>
</feature>
<dbReference type="GO" id="GO:0003700">
    <property type="term" value="F:DNA-binding transcription factor activity"/>
    <property type="evidence" value="ECO:0007669"/>
    <property type="project" value="InterPro"/>
</dbReference>
<feature type="region of interest" description="Disordered" evidence="7">
    <location>
        <begin position="279"/>
        <end position="320"/>
    </location>
</feature>
<protein>
    <recommendedName>
        <fullName evidence="8">BZIP domain-containing protein</fullName>
    </recommendedName>
</protein>
<comment type="caution">
    <text evidence="9">The sequence shown here is derived from an EMBL/GenBank/DDBJ whole genome shotgun (WGS) entry which is preliminary data.</text>
</comment>
<evidence type="ECO:0000259" key="8">
    <source>
        <dbReference type="PROSITE" id="PS50217"/>
    </source>
</evidence>
<accession>A0A8H4ZV61</accession>
<dbReference type="Proteomes" id="UP000573603">
    <property type="component" value="Unassembled WGS sequence"/>
</dbReference>
<feature type="domain" description="BZIP" evidence="8">
    <location>
        <begin position="189"/>
        <end position="252"/>
    </location>
</feature>
<evidence type="ECO:0000256" key="6">
    <source>
        <dbReference type="SAM" id="Coils"/>
    </source>
</evidence>
<name>A0A8H4ZV61_9HYPO</name>
<comment type="subcellular location">
    <subcellularLocation>
        <location evidence="1">Nucleus</location>
    </subcellularLocation>
</comment>
<dbReference type="GO" id="GO:0005634">
    <property type="term" value="C:nucleus"/>
    <property type="evidence" value="ECO:0007669"/>
    <property type="project" value="UniProtKB-SubCell"/>
</dbReference>
<dbReference type="EMBL" id="JABEVY010000048">
    <property type="protein sequence ID" value="KAF5253030.1"/>
    <property type="molecule type" value="Genomic_DNA"/>
</dbReference>
<dbReference type="PANTHER" id="PTHR19304">
    <property type="entry name" value="CYCLIC-AMP RESPONSE ELEMENT BINDING PROTEIN"/>
    <property type="match status" value="1"/>
</dbReference>
<dbReference type="Gene3D" id="1.20.5.170">
    <property type="match status" value="1"/>
</dbReference>
<evidence type="ECO:0000256" key="5">
    <source>
        <dbReference type="ARBA" id="ARBA00023242"/>
    </source>
</evidence>
<dbReference type="InterPro" id="IPR046347">
    <property type="entry name" value="bZIP_sf"/>
</dbReference>
<dbReference type="GO" id="GO:0003677">
    <property type="term" value="F:DNA binding"/>
    <property type="evidence" value="ECO:0007669"/>
    <property type="project" value="UniProtKB-KW"/>
</dbReference>
<keyword evidence="2" id="KW-0805">Transcription regulation</keyword>